<feature type="domain" description="Peptidase S9A N-terminal" evidence="10">
    <location>
        <begin position="7"/>
        <end position="419"/>
    </location>
</feature>
<feature type="transmembrane region" description="Helical" evidence="8">
    <location>
        <begin position="706"/>
        <end position="727"/>
    </location>
</feature>
<evidence type="ECO:0000256" key="8">
    <source>
        <dbReference type="SAM" id="Phobius"/>
    </source>
</evidence>
<dbReference type="EMBL" id="LJIJ01000561">
    <property type="protein sequence ID" value="ODM96223.1"/>
    <property type="molecule type" value="Genomic_DNA"/>
</dbReference>
<keyword evidence="5 7" id="KW-0378">Hydrolase</keyword>
<keyword evidence="12" id="KW-1185">Reference proteome</keyword>
<evidence type="ECO:0000313" key="11">
    <source>
        <dbReference type="EMBL" id="ODM96223.1"/>
    </source>
</evidence>
<dbReference type="PROSITE" id="PS00708">
    <property type="entry name" value="PRO_ENDOPEP_SER"/>
    <property type="match status" value="1"/>
</dbReference>
<keyword evidence="8" id="KW-1133">Transmembrane helix</keyword>
<dbReference type="SUPFAM" id="SSF50993">
    <property type="entry name" value="Peptidase/esterase 'gauge' domain"/>
    <property type="match status" value="1"/>
</dbReference>
<protein>
    <recommendedName>
        <fullName evidence="3 7">Prolyl endopeptidase</fullName>
        <ecNumber evidence="7">3.4.21.-</ecNumber>
    </recommendedName>
</protein>
<evidence type="ECO:0000256" key="5">
    <source>
        <dbReference type="ARBA" id="ARBA00022801"/>
    </source>
</evidence>
<dbReference type="FunFam" id="2.130.10.120:FF:000001">
    <property type="entry name" value="Prolyl endopeptidase"/>
    <property type="match status" value="1"/>
</dbReference>
<keyword evidence="4 7" id="KW-0645">Protease</keyword>
<evidence type="ECO:0000256" key="7">
    <source>
        <dbReference type="RuleBase" id="RU368024"/>
    </source>
</evidence>
<gene>
    <name evidence="11" type="ORF">Ocin01_10455</name>
</gene>
<keyword evidence="8" id="KW-0472">Membrane</keyword>
<dbReference type="PRINTS" id="PR00862">
    <property type="entry name" value="PROLIGOPTASE"/>
</dbReference>
<dbReference type="GO" id="GO:0070012">
    <property type="term" value="F:oligopeptidase activity"/>
    <property type="evidence" value="ECO:0007669"/>
    <property type="project" value="TreeGrafter"/>
</dbReference>
<dbReference type="Pfam" id="PF02897">
    <property type="entry name" value="Peptidase_S9_N"/>
    <property type="match status" value="1"/>
</dbReference>
<keyword evidence="6 7" id="KW-0720">Serine protease</keyword>
<comment type="similarity">
    <text evidence="2 7">Belongs to the peptidase S9A family.</text>
</comment>
<dbReference type="Proteomes" id="UP000094527">
    <property type="component" value="Unassembled WGS sequence"/>
</dbReference>
<dbReference type="InterPro" id="IPR002471">
    <property type="entry name" value="Pept_S9_AS"/>
</dbReference>
<dbReference type="OMA" id="YQCDLRT"/>
<dbReference type="AlphaFoldDB" id="A0A1D2MT61"/>
<dbReference type="SUPFAM" id="SSF53474">
    <property type="entry name" value="alpha/beta-Hydrolases"/>
    <property type="match status" value="1"/>
</dbReference>
<dbReference type="InterPro" id="IPR029058">
    <property type="entry name" value="AB_hydrolase_fold"/>
</dbReference>
<dbReference type="Gene3D" id="3.40.50.1820">
    <property type="entry name" value="alpha/beta hydrolase"/>
    <property type="match status" value="1"/>
</dbReference>
<proteinExistence type="inferred from homology"/>
<evidence type="ECO:0000259" key="9">
    <source>
        <dbReference type="Pfam" id="PF00326"/>
    </source>
</evidence>
<evidence type="ECO:0000256" key="6">
    <source>
        <dbReference type="ARBA" id="ARBA00022825"/>
    </source>
</evidence>
<dbReference type="GO" id="GO:0004252">
    <property type="term" value="F:serine-type endopeptidase activity"/>
    <property type="evidence" value="ECO:0007669"/>
    <property type="project" value="UniProtKB-UniRule"/>
</dbReference>
<evidence type="ECO:0000256" key="2">
    <source>
        <dbReference type="ARBA" id="ARBA00005228"/>
    </source>
</evidence>
<dbReference type="InterPro" id="IPR002470">
    <property type="entry name" value="Peptidase_S9A"/>
</dbReference>
<keyword evidence="8" id="KW-0812">Transmembrane</keyword>
<dbReference type="GO" id="GO:0005829">
    <property type="term" value="C:cytosol"/>
    <property type="evidence" value="ECO:0007669"/>
    <property type="project" value="TreeGrafter"/>
</dbReference>
<dbReference type="InterPro" id="IPR001375">
    <property type="entry name" value="Peptidase_S9_cat"/>
</dbReference>
<feature type="domain" description="Peptidase S9 prolyl oligopeptidase catalytic" evidence="9">
    <location>
        <begin position="503"/>
        <end position="701"/>
    </location>
</feature>
<evidence type="ECO:0000259" key="10">
    <source>
        <dbReference type="Pfam" id="PF02897"/>
    </source>
</evidence>
<reference evidence="11 12" key="1">
    <citation type="journal article" date="2016" name="Genome Biol. Evol.">
        <title>Gene Family Evolution Reflects Adaptation to Soil Environmental Stressors in the Genome of the Collembolan Orchesella cincta.</title>
        <authorList>
            <person name="Faddeeva-Vakhrusheva A."/>
            <person name="Derks M.F."/>
            <person name="Anvar S.Y."/>
            <person name="Agamennone V."/>
            <person name="Suring W."/>
            <person name="Smit S."/>
            <person name="van Straalen N.M."/>
            <person name="Roelofs D."/>
        </authorList>
    </citation>
    <scope>NUCLEOTIDE SEQUENCE [LARGE SCALE GENOMIC DNA]</scope>
    <source>
        <tissue evidence="11">Mixed pool</tissue>
    </source>
</reference>
<sequence length="728" mass="83379">MSALNYPDVREDNIVDEYHGISVSDRYQWLEDLDSSDVKKFIRDQNQFTDSYLSKSGLSELRLNIKERVADMCDFNEYECPFRRGDRYFYFNNNILYTIQSLEEYGEGVVVFDPSIDIFDINVTLSTSSFVKSGEAFGERLYAISHNGEILAYGLSKDGSDWSTIHFKNVVTAEYYPDKLEKVKDCYLSWTHDNKGLFYGRYPDTHTYNNEKIFYHILGTMQSEDQLVIEFEDNPTWELKARVSDCGCYLIVYALQDCGGKCLVFYMTLSESLFQKKSELLPIVNEFVANYDYITNVGSLFYFLTNEGAPNSRILKINICSDEKMDYQWKCVVSEHPIDILDWASCVNQDYLVTCYTRDVRNILQLRKLNDGSLVQQFQLGLGTITGFSGRTQDTEMFFMMSSFLTPGTISHVDFKQTNPSNICTCPCFTKGKVTFRVNNEFKDNSPEGFDPKKYIIFSYFYHSKDGTRIPLFIVHKKNLVKNGRNPCILYGYGGFHESVRLQFDATNIAFIQSFDGIYAQANIRGGGEYGQRWYEDGIRLNKQNCFDDFQAAAEYLIKEKYTCREKLAIKGNSNGGLLVGACINQRPDLFGAAVAGFGVMELLRFHRFTTGSCWISDYGCSEDKVNFENLLVISPLHNVKAPDDQKTQYPAVLLIAGDHDDRVVPSHSFKMIAELQKEIGKLSWQKNPFLIRVETNVGHGDAMTFDTSVCLNFTAFFILILNLIILV</sequence>
<accession>A0A1D2MT61</accession>
<dbReference type="InterPro" id="IPR051167">
    <property type="entry name" value="Prolyl_oligopep/macrocyclase"/>
</dbReference>
<comment type="caution">
    <text evidence="11">The sequence shown here is derived from an EMBL/GenBank/DDBJ whole genome shotgun (WGS) entry which is preliminary data.</text>
</comment>
<dbReference type="OrthoDB" id="248387at2759"/>
<dbReference type="PANTHER" id="PTHR42881:SF2">
    <property type="entry name" value="PROLYL ENDOPEPTIDASE"/>
    <property type="match status" value="1"/>
</dbReference>
<evidence type="ECO:0000313" key="12">
    <source>
        <dbReference type="Proteomes" id="UP000094527"/>
    </source>
</evidence>
<dbReference type="InterPro" id="IPR023302">
    <property type="entry name" value="Pept_S9A_N"/>
</dbReference>
<dbReference type="GO" id="GO:0006508">
    <property type="term" value="P:proteolysis"/>
    <property type="evidence" value="ECO:0007669"/>
    <property type="project" value="UniProtKB-KW"/>
</dbReference>
<dbReference type="Pfam" id="PF00326">
    <property type="entry name" value="Peptidase_S9"/>
    <property type="match status" value="1"/>
</dbReference>
<organism evidence="11 12">
    <name type="scientific">Orchesella cincta</name>
    <name type="common">Springtail</name>
    <name type="synonym">Podura cincta</name>
    <dbReference type="NCBI Taxonomy" id="48709"/>
    <lineage>
        <taxon>Eukaryota</taxon>
        <taxon>Metazoa</taxon>
        <taxon>Ecdysozoa</taxon>
        <taxon>Arthropoda</taxon>
        <taxon>Hexapoda</taxon>
        <taxon>Collembola</taxon>
        <taxon>Entomobryomorpha</taxon>
        <taxon>Entomobryoidea</taxon>
        <taxon>Orchesellidae</taxon>
        <taxon>Orchesellinae</taxon>
        <taxon>Orchesella</taxon>
    </lineage>
</organism>
<dbReference type="PANTHER" id="PTHR42881">
    <property type="entry name" value="PROLYL ENDOPEPTIDASE"/>
    <property type="match status" value="1"/>
</dbReference>
<name>A0A1D2MT61_ORCCI</name>
<dbReference type="EC" id="3.4.21.-" evidence="7"/>
<evidence type="ECO:0000256" key="1">
    <source>
        <dbReference type="ARBA" id="ARBA00001070"/>
    </source>
</evidence>
<dbReference type="Gene3D" id="2.130.10.120">
    <property type="entry name" value="Prolyl oligopeptidase, N-terminal domain"/>
    <property type="match status" value="1"/>
</dbReference>
<comment type="catalytic activity">
    <reaction evidence="1">
        <text>Hydrolysis of Pro-|-Xaa &gt;&gt; Ala-|-Xaa in oligopeptides.</text>
        <dbReference type="EC" id="3.4.21.26"/>
    </reaction>
</comment>
<evidence type="ECO:0000256" key="3">
    <source>
        <dbReference type="ARBA" id="ARBA00016310"/>
    </source>
</evidence>
<evidence type="ECO:0000256" key="4">
    <source>
        <dbReference type="ARBA" id="ARBA00022670"/>
    </source>
</evidence>
<dbReference type="FunFam" id="3.40.50.1820:FF:000005">
    <property type="entry name" value="Prolyl endopeptidase"/>
    <property type="match status" value="1"/>
</dbReference>